<dbReference type="KEGG" id="fax:FUAX_03420"/>
<dbReference type="RefSeq" id="WP_338393203.1">
    <property type="nucleotide sequence ID" value="NZ_AP025314.1"/>
</dbReference>
<accession>A0AAU9CF37</accession>
<evidence type="ECO:0008006" key="3">
    <source>
        <dbReference type="Google" id="ProtNLM"/>
    </source>
</evidence>
<dbReference type="PROSITE" id="PS51257">
    <property type="entry name" value="PROKAR_LIPOPROTEIN"/>
    <property type="match status" value="1"/>
</dbReference>
<name>A0AAU9CF37_9BACT</name>
<proteinExistence type="predicted"/>
<organism evidence="1 2">
    <name type="scientific">Fulvitalea axinellae</name>
    <dbReference type="NCBI Taxonomy" id="1182444"/>
    <lineage>
        <taxon>Bacteria</taxon>
        <taxon>Pseudomonadati</taxon>
        <taxon>Bacteroidota</taxon>
        <taxon>Cytophagia</taxon>
        <taxon>Cytophagales</taxon>
        <taxon>Persicobacteraceae</taxon>
        <taxon>Fulvitalea</taxon>
    </lineage>
</organism>
<dbReference type="AlphaFoldDB" id="A0AAU9CF37"/>
<gene>
    <name evidence="1" type="ORF">FUAX_03420</name>
</gene>
<evidence type="ECO:0000313" key="1">
    <source>
        <dbReference type="EMBL" id="BDD07910.1"/>
    </source>
</evidence>
<dbReference type="Proteomes" id="UP001348817">
    <property type="component" value="Chromosome"/>
</dbReference>
<reference evidence="1 2" key="1">
    <citation type="submission" date="2021-12" db="EMBL/GenBank/DDBJ databases">
        <title>Genome sequencing of bacteria with rrn-lacking chromosome and rrn-plasmid.</title>
        <authorList>
            <person name="Anda M."/>
            <person name="Iwasaki W."/>
        </authorList>
    </citation>
    <scope>NUCLEOTIDE SEQUENCE [LARGE SCALE GENOMIC DNA]</scope>
    <source>
        <strain evidence="1 2">DSM 100852</strain>
    </source>
</reference>
<sequence length="186" mass="21043">MNRALLFILTLSFLSCQAPKSRKANDSYFATDSLLVRQLTLLDSLRPSLEKSAVVDGESETAELPGEKVDWKSELDFLKQVNLNDPALRGVYQVQTSGETKTYTLKPEEQKAKFPVKRFVVTRYPSGVVKSVSAEVLEQSPLFFSKRDFSLEFGQNGKLQDYMIHQEQKVQGADTVRVELKGNLKY</sequence>
<evidence type="ECO:0000313" key="2">
    <source>
        <dbReference type="Proteomes" id="UP001348817"/>
    </source>
</evidence>
<keyword evidence="2" id="KW-1185">Reference proteome</keyword>
<dbReference type="EMBL" id="AP025314">
    <property type="protein sequence ID" value="BDD07910.1"/>
    <property type="molecule type" value="Genomic_DNA"/>
</dbReference>
<protein>
    <recommendedName>
        <fullName evidence="3">Lipoprotein</fullName>
    </recommendedName>
</protein>